<reference evidence="1" key="1">
    <citation type="journal article" date="2021" name="PeerJ">
        <title>Extensive microbial diversity within the chicken gut microbiome revealed by metagenomics and culture.</title>
        <authorList>
            <person name="Gilroy R."/>
            <person name="Ravi A."/>
            <person name="Getino M."/>
            <person name="Pursley I."/>
            <person name="Horton D.L."/>
            <person name="Alikhan N.F."/>
            <person name="Baker D."/>
            <person name="Gharbi K."/>
            <person name="Hall N."/>
            <person name="Watson M."/>
            <person name="Adriaenssens E.M."/>
            <person name="Foster-Nyarko E."/>
            <person name="Jarju S."/>
            <person name="Secka A."/>
            <person name="Antonio M."/>
            <person name="Oren A."/>
            <person name="Chaudhuri R.R."/>
            <person name="La Ragione R."/>
            <person name="Hildebrand F."/>
            <person name="Pallen M.J."/>
        </authorList>
    </citation>
    <scope>NUCLEOTIDE SEQUENCE</scope>
    <source>
        <strain evidence="1">ChiGjej2B2-7701</strain>
    </source>
</reference>
<evidence type="ECO:0000313" key="1">
    <source>
        <dbReference type="EMBL" id="HJG31313.1"/>
    </source>
</evidence>
<proteinExistence type="predicted"/>
<name>A0A921ISN0_9ACTN</name>
<dbReference type="EMBL" id="DYVF01000047">
    <property type="protein sequence ID" value="HJG31313.1"/>
    <property type="molecule type" value="Genomic_DNA"/>
</dbReference>
<gene>
    <name evidence="1" type="ORF">K8U80_07950</name>
</gene>
<dbReference type="Gene3D" id="3.40.50.150">
    <property type="entry name" value="Vaccinia Virus protein VP39"/>
    <property type="match status" value="1"/>
</dbReference>
<dbReference type="GO" id="GO:0008168">
    <property type="term" value="F:methyltransferase activity"/>
    <property type="evidence" value="ECO:0007669"/>
    <property type="project" value="UniProtKB-KW"/>
</dbReference>
<dbReference type="Proteomes" id="UP000746751">
    <property type="component" value="Unassembled WGS sequence"/>
</dbReference>
<dbReference type="SUPFAM" id="SSF53335">
    <property type="entry name" value="S-adenosyl-L-methionine-dependent methyltransferases"/>
    <property type="match status" value="1"/>
</dbReference>
<accession>A0A921ISN0</accession>
<comment type="caution">
    <text evidence="1">The sequence shown here is derived from an EMBL/GenBank/DDBJ whole genome shotgun (WGS) entry which is preliminary data.</text>
</comment>
<evidence type="ECO:0000313" key="2">
    <source>
        <dbReference type="Proteomes" id="UP000746751"/>
    </source>
</evidence>
<keyword evidence="1" id="KW-0808">Transferase</keyword>
<dbReference type="GO" id="GO:0032259">
    <property type="term" value="P:methylation"/>
    <property type="evidence" value="ECO:0007669"/>
    <property type="project" value="UniProtKB-KW"/>
</dbReference>
<keyword evidence="1" id="KW-0489">Methyltransferase</keyword>
<protein>
    <submittedName>
        <fullName evidence="1">Class I SAM-dependent methyltransferase</fullName>
    </submittedName>
</protein>
<reference evidence="1" key="2">
    <citation type="submission" date="2021-09" db="EMBL/GenBank/DDBJ databases">
        <authorList>
            <person name="Gilroy R."/>
        </authorList>
    </citation>
    <scope>NUCLEOTIDE SEQUENCE</scope>
    <source>
        <strain evidence="1">ChiGjej2B2-7701</strain>
    </source>
</reference>
<dbReference type="InterPro" id="IPR029063">
    <property type="entry name" value="SAM-dependent_MTases_sf"/>
</dbReference>
<dbReference type="AlphaFoldDB" id="A0A921ISN0"/>
<dbReference type="CDD" id="cd02440">
    <property type="entry name" value="AdoMet_MTases"/>
    <property type="match status" value="1"/>
</dbReference>
<sequence>MRTKQSLLAEDERRDIAACGRSLACSRPATRSAEGAHEPTPTPYFVLDELFSHLSFSEGSRLLDVGCGTGRVLAYFASRGFTGAAVGVELDSDLVTRASLWIERFSQLSVRCANVLGEPLGAYTHIYLFNPFDTPVLARFLDKIEEEIAHPVTVIHMSDNGERYAYAGRPGWSIERQGSFQWFEGVQVFGYPQTYTIWSYSRRAALSALNNDKQLLD</sequence>
<dbReference type="Pfam" id="PF13489">
    <property type="entry name" value="Methyltransf_23"/>
    <property type="match status" value="1"/>
</dbReference>
<organism evidence="1 2">
    <name type="scientific">Collinsella ihumii</name>
    <dbReference type="NCBI Taxonomy" id="1720204"/>
    <lineage>
        <taxon>Bacteria</taxon>
        <taxon>Bacillati</taxon>
        <taxon>Actinomycetota</taxon>
        <taxon>Coriobacteriia</taxon>
        <taxon>Coriobacteriales</taxon>
        <taxon>Coriobacteriaceae</taxon>
        <taxon>Collinsella</taxon>
    </lineage>
</organism>